<dbReference type="GO" id="GO:0003899">
    <property type="term" value="F:DNA-directed RNA polymerase activity"/>
    <property type="evidence" value="ECO:0007669"/>
    <property type="project" value="InterPro"/>
</dbReference>
<reference evidence="3 4" key="1">
    <citation type="submission" date="2016-11" db="EMBL/GenBank/DDBJ databases">
        <title>Tenacibaculum sp. LPB0136, isolated from marine environment.</title>
        <authorList>
            <person name="Kim E."/>
            <person name="Yi H."/>
        </authorList>
    </citation>
    <scope>NUCLEOTIDE SEQUENCE [LARGE SCALE GENOMIC DNA]</scope>
    <source>
        <strain evidence="3 4">LPB0136</strain>
    </source>
</reference>
<dbReference type="GO" id="GO:0003677">
    <property type="term" value="F:DNA binding"/>
    <property type="evidence" value="ECO:0007669"/>
    <property type="project" value="InterPro"/>
</dbReference>
<keyword evidence="1" id="KW-0240">DNA-directed RNA polymerase</keyword>
<keyword evidence="4" id="KW-1185">Reference proteome</keyword>
<dbReference type="GO" id="GO:0000428">
    <property type="term" value="C:DNA-directed RNA polymerase complex"/>
    <property type="evidence" value="ECO:0007669"/>
    <property type="project" value="UniProtKB-KW"/>
</dbReference>
<organism evidence="3 4">
    <name type="scientific">Tenacibaculum todarodis</name>
    <dbReference type="NCBI Taxonomy" id="1850252"/>
    <lineage>
        <taxon>Bacteria</taxon>
        <taxon>Pseudomonadati</taxon>
        <taxon>Bacteroidota</taxon>
        <taxon>Flavobacteriia</taxon>
        <taxon>Flavobacteriales</taxon>
        <taxon>Flavobacteriaceae</taxon>
        <taxon>Tenacibaculum</taxon>
    </lineage>
</organism>
<proteinExistence type="predicted"/>
<gene>
    <name evidence="3" type="ORF">LPB136_01535</name>
</gene>
<keyword evidence="2" id="KW-0804">Transcription</keyword>
<dbReference type="Pfam" id="PF01192">
    <property type="entry name" value="RNA_pol_Rpb6"/>
    <property type="match status" value="1"/>
</dbReference>
<evidence type="ECO:0008006" key="5">
    <source>
        <dbReference type="Google" id="ProtNLM"/>
    </source>
</evidence>
<dbReference type="GO" id="GO:0006351">
    <property type="term" value="P:DNA-templated transcription"/>
    <property type="evidence" value="ECO:0007669"/>
    <property type="project" value="InterPro"/>
</dbReference>
<accession>A0A1L3JG79</accession>
<name>A0A1L3JG79_9FLAO</name>
<dbReference type="RefSeq" id="WP_072554450.1">
    <property type="nucleotide sequence ID" value="NZ_CP018155.1"/>
</dbReference>
<evidence type="ECO:0000256" key="1">
    <source>
        <dbReference type="ARBA" id="ARBA00022478"/>
    </source>
</evidence>
<dbReference type="KEGG" id="ten:LPB136_01535"/>
<sequence>MDYKDTNAASTTITYDKGAIEAPTDNIYEAISIIAKRATQINSDLKKELVEKLDEFATYNDSLEEVFENKEQIEVSKFYERLPKPTALAVEEWLNDKVYHRTPDAE</sequence>
<dbReference type="Proteomes" id="UP000181898">
    <property type="component" value="Chromosome"/>
</dbReference>
<dbReference type="SMART" id="SM01409">
    <property type="entry name" value="RNA_pol_Rpb6"/>
    <property type="match status" value="1"/>
</dbReference>
<dbReference type="OrthoDB" id="9429628at2"/>
<evidence type="ECO:0000313" key="3">
    <source>
        <dbReference type="EMBL" id="APG64126.1"/>
    </source>
</evidence>
<protein>
    <recommendedName>
        <fullName evidence="5">DNA-directed RNA polymerase subunit omega</fullName>
    </recommendedName>
</protein>
<dbReference type="InterPro" id="IPR006110">
    <property type="entry name" value="Pol_omega/Rpo6/RPB6"/>
</dbReference>
<evidence type="ECO:0000256" key="2">
    <source>
        <dbReference type="ARBA" id="ARBA00023163"/>
    </source>
</evidence>
<evidence type="ECO:0000313" key="4">
    <source>
        <dbReference type="Proteomes" id="UP000181898"/>
    </source>
</evidence>
<dbReference type="EMBL" id="CP018155">
    <property type="protein sequence ID" value="APG64126.1"/>
    <property type="molecule type" value="Genomic_DNA"/>
</dbReference>
<dbReference type="AlphaFoldDB" id="A0A1L3JG79"/>
<dbReference type="STRING" id="1850252.LPB136_01535"/>